<dbReference type="Pfam" id="PF10374">
    <property type="entry name" value="EST1"/>
    <property type="match status" value="1"/>
</dbReference>
<evidence type="ECO:0008006" key="5">
    <source>
        <dbReference type="Google" id="ProtNLM"/>
    </source>
</evidence>
<dbReference type="InterPro" id="IPR045153">
    <property type="entry name" value="Est1/Ebs1-like"/>
</dbReference>
<dbReference type="PANTHER" id="PTHR15696">
    <property type="entry name" value="SMG-7 SUPPRESSOR WITH MORPHOLOGICAL EFFECT ON GENITALIA PROTEIN 7"/>
    <property type="match status" value="1"/>
</dbReference>
<accession>A0A835Z7T1</accession>
<dbReference type="InterPro" id="IPR011990">
    <property type="entry name" value="TPR-like_helical_dom_sf"/>
</dbReference>
<dbReference type="Pfam" id="PF10373">
    <property type="entry name" value="EST1_DNA_bind"/>
    <property type="match status" value="1"/>
</dbReference>
<dbReference type="SUPFAM" id="SSF48452">
    <property type="entry name" value="TPR-like"/>
    <property type="match status" value="1"/>
</dbReference>
<sequence length="347" mass="38842">MQGLEAARGAYEVAQAKEAQLKALSKSKNFDTAAAYALQDDIRHCYADVLAADPLFAATNDVEMALWRSCYYKRIEDFRKRTRKYANHAVPSGDALAREHLHRICMDFQRFLADATAFYATLLTAYDAELAHLRQQLQLAPHEGSHPESARIDKLSQSIHRCLIFMGDLARYRELHSEAQTPDWSHAEQYYQRALAAMPHGGNPHNQMAVLATYTDAECVAVYRYCRSLLIRHPFMTARENLALLFEKNKQKLAEEEAAGAASGELRGRTLSNSKGAGGRGNTGALLKSFLRRFVRLHGILFSADPEGLAQFGGMFSAVICDFRTLLYYSAFGDALLLKMVVICTFT</sequence>
<dbReference type="GO" id="GO:0005697">
    <property type="term" value="C:telomerase holoenzyme complex"/>
    <property type="evidence" value="ECO:0007669"/>
    <property type="project" value="TreeGrafter"/>
</dbReference>
<feature type="non-terminal residue" evidence="3">
    <location>
        <position position="347"/>
    </location>
</feature>
<dbReference type="GO" id="GO:0070034">
    <property type="term" value="F:telomerase RNA binding"/>
    <property type="evidence" value="ECO:0007669"/>
    <property type="project" value="TreeGrafter"/>
</dbReference>
<dbReference type="Proteomes" id="UP000664859">
    <property type="component" value="Unassembled WGS sequence"/>
</dbReference>
<dbReference type="EMBL" id="JAFCMP010000064">
    <property type="protein sequence ID" value="KAG5188781.1"/>
    <property type="molecule type" value="Genomic_DNA"/>
</dbReference>
<dbReference type="PANTHER" id="PTHR15696:SF0">
    <property type="entry name" value="TELOMERASE-BINDING PROTEIN EST1A"/>
    <property type="match status" value="1"/>
</dbReference>
<dbReference type="OrthoDB" id="206172at2759"/>
<dbReference type="Gene3D" id="1.25.40.10">
    <property type="entry name" value="Tetratricopeptide repeat domain"/>
    <property type="match status" value="1"/>
</dbReference>
<keyword evidence="4" id="KW-1185">Reference proteome</keyword>
<comment type="caution">
    <text evidence="3">The sequence shown here is derived from an EMBL/GenBank/DDBJ whole genome shotgun (WGS) entry which is preliminary data.</text>
</comment>
<reference evidence="3" key="1">
    <citation type="submission" date="2021-02" db="EMBL/GenBank/DDBJ databases">
        <title>First Annotated Genome of the Yellow-green Alga Tribonema minus.</title>
        <authorList>
            <person name="Mahan K.M."/>
        </authorList>
    </citation>
    <scope>NUCLEOTIDE SEQUENCE</scope>
    <source>
        <strain evidence="3">UTEX B ZZ1240</strain>
    </source>
</reference>
<dbReference type="GO" id="GO:0000184">
    <property type="term" value="P:nuclear-transcribed mRNA catabolic process, nonsense-mediated decay"/>
    <property type="evidence" value="ECO:0007669"/>
    <property type="project" value="TreeGrafter"/>
</dbReference>
<evidence type="ECO:0000313" key="4">
    <source>
        <dbReference type="Proteomes" id="UP000664859"/>
    </source>
</evidence>
<proteinExistence type="predicted"/>
<dbReference type="InterPro" id="IPR019458">
    <property type="entry name" value="Est1-like_N"/>
</dbReference>
<gene>
    <name evidence="3" type="ORF">JKP88DRAFT_177663</name>
</gene>
<protein>
    <recommendedName>
        <fullName evidence="5">Telomerase activating protein Est1-like N-terminal domain-containing protein</fullName>
    </recommendedName>
</protein>
<name>A0A835Z7T1_9STRA</name>
<feature type="domain" description="Telomerase activating protein Est1-like N-terminal" evidence="2">
    <location>
        <begin position="62"/>
        <end position="176"/>
    </location>
</feature>
<organism evidence="3 4">
    <name type="scientific">Tribonema minus</name>
    <dbReference type="NCBI Taxonomy" id="303371"/>
    <lineage>
        <taxon>Eukaryota</taxon>
        <taxon>Sar</taxon>
        <taxon>Stramenopiles</taxon>
        <taxon>Ochrophyta</taxon>
        <taxon>PX clade</taxon>
        <taxon>Xanthophyceae</taxon>
        <taxon>Tribonematales</taxon>
        <taxon>Tribonemataceae</taxon>
        <taxon>Tribonema</taxon>
    </lineage>
</organism>
<evidence type="ECO:0000259" key="2">
    <source>
        <dbReference type="Pfam" id="PF10374"/>
    </source>
</evidence>
<evidence type="ECO:0000313" key="3">
    <source>
        <dbReference type="EMBL" id="KAG5188781.1"/>
    </source>
</evidence>
<dbReference type="GO" id="GO:0042162">
    <property type="term" value="F:telomeric DNA binding"/>
    <property type="evidence" value="ECO:0007669"/>
    <property type="project" value="TreeGrafter"/>
</dbReference>
<feature type="domain" description="DNA/RNA-binding" evidence="1">
    <location>
        <begin position="187"/>
        <end position="346"/>
    </location>
</feature>
<dbReference type="InterPro" id="IPR018834">
    <property type="entry name" value="DNA/RNA-bd_Est1-type"/>
</dbReference>
<evidence type="ECO:0000259" key="1">
    <source>
        <dbReference type="Pfam" id="PF10373"/>
    </source>
</evidence>
<dbReference type="AlphaFoldDB" id="A0A835Z7T1"/>